<dbReference type="PANTHER" id="PTHR43162">
    <property type="match status" value="1"/>
</dbReference>
<gene>
    <name evidence="1" type="ORF">ACFFRN_46750</name>
</gene>
<evidence type="ECO:0000313" key="1">
    <source>
        <dbReference type="EMBL" id="MFB9534139.1"/>
    </source>
</evidence>
<dbReference type="InterPro" id="IPR051604">
    <property type="entry name" value="Ergot_Alk_Oxidoreductase"/>
</dbReference>
<name>A0ABV5QF55_9ACTN</name>
<dbReference type="PANTHER" id="PTHR43162:SF1">
    <property type="entry name" value="PRESTALK A DIFFERENTIATION PROTEIN A"/>
    <property type="match status" value="1"/>
</dbReference>
<dbReference type="EMBL" id="JBHMCE010000024">
    <property type="protein sequence ID" value="MFB9534139.1"/>
    <property type="molecule type" value="Genomic_DNA"/>
</dbReference>
<sequence>MDAGEVRLASAGGREPFVDLEDVAEVAVAALTGKEHEGQIYELSGPDALTWGEAVDEVARAAGRTIRYTAVDGERNREELVARGYPPAYAAGVVALLEHIGRGDSPGPTDGVRRALGREPGGFRDYALRTARSWRG</sequence>
<comment type="caution">
    <text evidence="1">The sequence shown here is derived from an EMBL/GenBank/DDBJ whole genome shotgun (WGS) entry which is preliminary data.</text>
</comment>
<keyword evidence="2" id="KW-1185">Reference proteome</keyword>
<dbReference type="InterPro" id="IPR036291">
    <property type="entry name" value="NAD(P)-bd_dom_sf"/>
</dbReference>
<dbReference type="Proteomes" id="UP001589646">
    <property type="component" value="Unassembled WGS sequence"/>
</dbReference>
<accession>A0ABV5QF55</accession>
<evidence type="ECO:0000313" key="2">
    <source>
        <dbReference type="Proteomes" id="UP001589646"/>
    </source>
</evidence>
<dbReference type="RefSeq" id="WP_346119820.1">
    <property type="nucleotide sequence ID" value="NZ_BAAAXC010000009.1"/>
</dbReference>
<protein>
    <submittedName>
        <fullName evidence="1">Uncharacterized protein</fullName>
    </submittedName>
</protein>
<dbReference type="Gene3D" id="3.90.25.10">
    <property type="entry name" value="UDP-galactose 4-epimerase, domain 1"/>
    <property type="match status" value="1"/>
</dbReference>
<dbReference type="Gene3D" id="3.40.50.720">
    <property type="entry name" value="NAD(P)-binding Rossmann-like Domain"/>
    <property type="match status" value="1"/>
</dbReference>
<dbReference type="SUPFAM" id="SSF51735">
    <property type="entry name" value="NAD(P)-binding Rossmann-fold domains"/>
    <property type="match status" value="1"/>
</dbReference>
<proteinExistence type="predicted"/>
<reference evidence="1 2" key="1">
    <citation type="submission" date="2024-09" db="EMBL/GenBank/DDBJ databases">
        <authorList>
            <person name="Sun Q."/>
            <person name="Mori K."/>
        </authorList>
    </citation>
    <scope>NUCLEOTIDE SEQUENCE [LARGE SCALE GENOMIC DNA]</scope>
    <source>
        <strain evidence="1 2">JCM 3323</strain>
    </source>
</reference>
<organism evidence="1 2">
    <name type="scientific">Nonomuraea roseola</name>
    <dbReference type="NCBI Taxonomy" id="46179"/>
    <lineage>
        <taxon>Bacteria</taxon>
        <taxon>Bacillati</taxon>
        <taxon>Actinomycetota</taxon>
        <taxon>Actinomycetes</taxon>
        <taxon>Streptosporangiales</taxon>
        <taxon>Streptosporangiaceae</taxon>
        <taxon>Nonomuraea</taxon>
    </lineage>
</organism>